<keyword evidence="1" id="KW-1133">Transmembrane helix</keyword>
<keyword evidence="3" id="KW-1185">Reference proteome</keyword>
<dbReference type="EMBL" id="GL883080">
    <property type="protein sequence ID" value="EGF89769.1"/>
    <property type="molecule type" value="Genomic_DNA"/>
</dbReference>
<dbReference type="RefSeq" id="WP_006274965.1">
    <property type="nucleotide sequence ID" value="NZ_GL883080.1"/>
</dbReference>
<dbReference type="AlphaFoldDB" id="F4QSP9"/>
<evidence type="ECO:0000313" key="2">
    <source>
        <dbReference type="EMBL" id="EGF89769.1"/>
    </source>
</evidence>
<gene>
    <name evidence="2" type="ORF">ABI_41920</name>
</gene>
<feature type="transmembrane region" description="Helical" evidence="1">
    <location>
        <begin position="9"/>
        <end position="29"/>
    </location>
</feature>
<accession>F4QSP9</accession>
<sequence length="50" mass="5434">MSDMKRHGLIMVGVLVTVVAVRLIFPGFFDGISDSMVDGISHLKSWTRGG</sequence>
<proteinExistence type="predicted"/>
<dbReference type="HOGENOM" id="CLU_3114111_0_0_5"/>
<keyword evidence="1" id="KW-0472">Membrane</keyword>
<keyword evidence="1" id="KW-0812">Transmembrane</keyword>
<evidence type="ECO:0000313" key="3">
    <source>
        <dbReference type="Proteomes" id="UP000006512"/>
    </source>
</evidence>
<evidence type="ECO:0000256" key="1">
    <source>
        <dbReference type="SAM" id="Phobius"/>
    </source>
</evidence>
<name>F4QSP9_9CAUL</name>
<reference evidence="3" key="1">
    <citation type="submission" date="2011-03" db="EMBL/GenBank/DDBJ databases">
        <title>Draft genome sequence of Brevundimonas diminuta.</title>
        <authorList>
            <person name="Brown P.J.B."/>
            <person name="Buechlein A."/>
            <person name="Hemmerich C."/>
            <person name="Brun Y.V."/>
        </authorList>
    </citation>
    <scope>NUCLEOTIDE SEQUENCE [LARGE SCALE GENOMIC DNA]</scope>
    <source>
        <strain evidence="3">C19</strain>
    </source>
</reference>
<dbReference type="Proteomes" id="UP000006512">
    <property type="component" value="Unassembled WGS sequence"/>
</dbReference>
<organism evidence="2 3">
    <name type="scientific">Asticcacaulis biprosthecium C19</name>
    <dbReference type="NCBI Taxonomy" id="715226"/>
    <lineage>
        <taxon>Bacteria</taxon>
        <taxon>Pseudomonadati</taxon>
        <taxon>Pseudomonadota</taxon>
        <taxon>Alphaproteobacteria</taxon>
        <taxon>Caulobacterales</taxon>
        <taxon>Caulobacteraceae</taxon>
        <taxon>Asticcacaulis</taxon>
    </lineage>
</organism>
<protein>
    <submittedName>
        <fullName evidence="2">Uncharacterized protein</fullName>
    </submittedName>
</protein>